<name>A0A2P2PL39_RHIMU</name>
<organism evidence="1">
    <name type="scientific">Rhizophora mucronata</name>
    <name type="common">Asiatic mangrove</name>
    <dbReference type="NCBI Taxonomy" id="61149"/>
    <lineage>
        <taxon>Eukaryota</taxon>
        <taxon>Viridiplantae</taxon>
        <taxon>Streptophyta</taxon>
        <taxon>Embryophyta</taxon>
        <taxon>Tracheophyta</taxon>
        <taxon>Spermatophyta</taxon>
        <taxon>Magnoliopsida</taxon>
        <taxon>eudicotyledons</taxon>
        <taxon>Gunneridae</taxon>
        <taxon>Pentapetalae</taxon>
        <taxon>rosids</taxon>
        <taxon>fabids</taxon>
        <taxon>Malpighiales</taxon>
        <taxon>Rhizophoraceae</taxon>
        <taxon>Rhizophora</taxon>
    </lineage>
</organism>
<accession>A0A2P2PL39</accession>
<evidence type="ECO:0000313" key="1">
    <source>
        <dbReference type="EMBL" id="MBX55470.1"/>
    </source>
</evidence>
<proteinExistence type="predicted"/>
<sequence>MKSLFRVFLRLFTWSLIC</sequence>
<protein>
    <submittedName>
        <fullName evidence="1">Uncharacterized protein</fullName>
    </submittedName>
</protein>
<dbReference type="EMBL" id="GGEC01074986">
    <property type="protein sequence ID" value="MBX55470.1"/>
    <property type="molecule type" value="Transcribed_RNA"/>
</dbReference>
<reference evidence="1" key="1">
    <citation type="submission" date="2018-02" db="EMBL/GenBank/DDBJ databases">
        <title>Rhizophora mucronata_Transcriptome.</title>
        <authorList>
            <person name="Meera S.P."/>
            <person name="Sreeshan A."/>
            <person name="Augustine A."/>
        </authorList>
    </citation>
    <scope>NUCLEOTIDE SEQUENCE</scope>
    <source>
        <tissue evidence="1">Leaf</tissue>
    </source>
</reference>
<dbReference type="AlphaFoldDB" id="A0A2P2PL39"/>